<evidence type="ECO:0000256" key="11">
    <source>
        <dbReference type="ARBA" id="ARBA00023002"/>
    </source>
</evidence>
<evidence type="ECO:0000256" key="6">
    <source>
        <dbReference type="ARBA" id="ARBA00022692"/>
    </source>
</evidence>
<dbReference type="EMBL" id="JQGA01000007">
    <property type="protein sequence ID" value="KGO78444.1"/>
    <property type="molecule type" value="Genomic_DNA"/>
</dbReference>
<keyword evidence="6 17" id="KW-0812">Transmembrane</keyword>
<dbReference type="Pfam" id="PF02544">
    <property type="entry name" value="Steroid_dh"/>
    <property type="match status" value="1"/>
</dbReference>
<dbReference type="FunFam" id="1.20.120.1630:FF:000010">
    <property type="entry name" value="Steroid alpha reductase family protein"/>
    <property type="match status" value="1"/>
</dbReference>
<dbReference type="EC" id="1.3.1.93" evidence="4"/>
<dbReference type="HOGENOM" id="CLU_059260_0_1_1"/>
<dbReference type="Proteomes" id="UP000030104">
    <property type="component" value="Unassembled WGS sequence"/>
</dbReference>
<keyword evidence="14" id="KW-0275">Fatty acid biosynthesis</keyword>
<sequence>MAADKITLVVQPRGKPIRKLPKEIEIPLNASSEELHNALSAASGCSVHRMRITKGSDHSVVPNSINTTIEDTGMRNSSVIYVKDLGPQIAWRTVFIIEYLGPLLIPALFLFPLRPLLYFNFDKPLPSPSDLQLLVCLLLSVHFLKREFETIFVHRFSSATMPARNIVKNSAHYWVLAGFNIAYWVFRPDAAAATSTPNQALVYAGLALFVFGELANLNAHYILRNLRRPGTTERGIPSGFGFSVVTCPNYFFEILAWLGIFLVSQLNWSVLLFVVVGGLQMWSWGWKKEKRYRKEFGDKYKKKRAVIFPGLA</sequence>
<evidence type="ECO:0000256" key="1">
    <source>
        <dbReference type="ARBA" id="ARBA00004477"/>
    </source>
</evidence>
<keyword evidence="12" id="KW-0443">Lipid metabolism</keyword>
<dbReference type="GO" id="GO:0102758">
    <property type="term" value="F:very-long-chain enoyl-CoA reductase activity"/>
    <property type="evidence" value="ECO:0007669"/>
    <property type="project" value="UniProtKB-EC"/>
</dbReference>
<evidence type="ECO:0000259" key="18">
    <source>
        <dbReference type="Pfam" id="PF02544"/>
    </source>
</evidence>
<keyword evidence="8" id="KW-0276">Fatty acid metabolism</keyword>
<accession>A0A0A2LEU0</accession>
<keyword evidence="5" id="KW-0444">Lipid biosynthesis</keyword>
<dbReference type="PROSITE" id="PS50244">
    <property type="entry name" value="S5A_REDUCTASE"/>
    <property type="match status" value="1"/>
</dbReference>
<feature type="transmembrane region" description="Helical" evidence="17">
    <location>
        <begin position="89"/>
        <end position="111"/>
    </location>
</feature>
<evidence type="ECO:0000313" key="20">
    <source>
        <dbReference type="Proteomes" id="UP000030104"/>
    </source>
</evidence>
<dbReference type="PhylomeDB" id="A0A0A2LEU0"/>
<evidence type="ECO:0000313" key="19">
    <source>
        <dbReference type="EMBL" id="KGO78444.1"/>
    </source>
</evidence>
<evidence type="ECO:0000256" key="8">
    <source>
        <dbReference type="ARBA" id="ARBA00022832"/>
    </source>
</evidence>
<dbReference type="AlphaFoldDB" id="A0A0A2LEU0"/>
<dbReference type="PANTHER" id="PTHR10556">
    <property type="entry name" value="3-OXO-5-ALPHA-STEROID 4-DEHYDROGENASE"/>
    <property type="match status" value="1"/>
</dbReference>
<comment type="caution">
    <text evidence="19">The sequence shown here is derived from an EMBL/GenBank/DDBJ whole genome shotgun (WGS) entry which is preliminary data.</text>
</comment>
<keyword evidence="7" id="KW-0256">Endoplasmic reticulum</keyword>
<evidence type="ECO:0000256" key="4">
    <source>
        <dbReference type="ARBA" id="ARBA00012530"/>
    </source>
</evidence>
<dbReference type="OMA" id="ATMPIFN"/>
<evidence type="ECO:0000256" key="16">
    <source>
        <dbReference type="ARBA" id="ARBA00058640"/>
    </source>
</evidence>
<evidence type="ECO:0000256" key="5">
    <source>
        <dbReference type="ARBA" id="ARBA00022516"/>
    </source>
</evidence>
<dbReference type="PANTHER" id="PTHR10556:SF28">
    <property type="entry name" value="VERY-LONG-CHAIN ENOYL-COA REDUCTASE"/>
    <property type="match status" value="1"/>
</dbReference>
<feature type="transmembrane region" description="Helical" evidence="17">
    <location>
        <begin position="169"/>
        <end position="186"/>
    </location>
</feature>
<feature type="transmembrane region" description="Helical" evidence="17">
    <location>
        <begin position="235"/>
        <end position="260"/>
    </location>
</feature>
<dbReference type="STRING" id="40296.A0A0A2LEU0"/>
<evidence type="ECO:0000256" key="9">
    <source>
        <dbReference type="ARBA" id="ARBA00022857"/>
    </source>
</evidence>
<gene>
    <name evidence="19" type="ORF">PITC_069070</name>
</gene>
<dbReference type="OrthoDB" id="540503at2759"/>
<keyword evidence="11" id="KW-0560">Oxidoreductase</keyword>
<evidence type="ECO:0000256" key="13">
    <source>
        <dbReference type="ARBA" id="ARBA00023136"/>
    </source>
</evidence>
<comment type="subcellular location">
    <subcellularLocation>
        <location evidence="1">Endoplasmic reticulum membrane</location>
        <topology evidence="1">Multi-pass membrane protein</topology>
    </subcellularLocation>
</comment>
<feature type="transmembrane region" description="Helical" evidence="17">
    <location>
        <begin position="131"/>
        <end position="148"/>
    </location>
</feature>
<dbReference type="InterPro" id="IPR001104">
    <property type="entry name" value="3-oxo-5_a-steroid_4-DH_C"/>
</dbReference>
<name>A0A0A2LEU0_PENIT</name>
<evidence type="ECO:0000256" key="12">
    <source>
        <dbReference type="ARBA" id="ARBA00023098"/>
    </source>
</evidence>
<comment type="similarity">
    <text evidence="3">Belongs to the steroid 5-alpha reductase family.</text>
</comment>
<protein>
    <recommendedName>
        <fullName evidence="4">very-long-chain enoyl-CoA reductase</fullName>
        <ecNumber evidence="4">1.3.1.93</ecNumber>
    </recommendedName>
</protein>
<feature type="transmembrane region" description="Helical" evidence="17">
    <location>
        <begin position="266"/>
        <end position="284"/>
    </location>
</feature>
<comment type="catalytic activity">
    <reaction evidence="15">
        <text>a very-long-chain 2,3-saturated fatty acyl-CoA + NADP(+) = a very-long-chain (2E)-enoyl-CoA + NADPH + H(+)</text>
        <dbReference type="Rhea" id="RHEA:14473"/>
        <dbReference type="ChEBI" id="CHEBI:15378"/>
        <dbReference type="ChEBI" id="CHEBI:57783"/>
        <dbReference type="ChEBI" id="CHEBI:58349"/>
        <dbReference type="ChEBI" id="CHEBI:83724"/>
        <dbReference type="ChEBI" id="CHEBI:83728"/>
        <dbReference type="EC" id="1.3.1.93"/>
    </reaction>
</comment>
<comment type="pathway">
    <text evidence="2">Lipid metabolism; fatty acid biosynthesis.</text>
</comment>
<dbReference type="GO" id="GO:0005789">
    <property type="term" value="C:endoplasmic reticulum membrane"/>
    <property type="evidence" value="ECO:0007669"/>
    <property type="project" value="UniProtKB-SubCell"/>
</dbReference>
<dbReference type="GO" id="GO:0042761">
    <property type="term" value="P:very long-chain fatty acid biosynthetic process"/>
    <property type="evidence" value="ECO:0007669"/>
    <property type="project" value="TreeGrafter"/>
</dbReference>
<proteinExistence type="inferred from homology"/>
<keyword evidence="20" id="KW-1185">Reference proteome</keyword>
<evidence type="ECO:0000256" key="2">
    <source>
        <dbReference type="ARBA" id="ARBA00005194"/>
    </source>
</evidence>
<feature type="transmembrane region" description="Helical" evidence="17">
    <location>
        <begin position="201"/>
        <end position="223"/>
    </location>
</feature>
<keyword evidence="9" id="KW-0521">NADP</keyword>
<dbReference type="InterPro" id="IPR039357">
    <property type="entry name" value="SRD5A/TECR"/>
</dbReference>
<feature type="domain" description="3-oxo-5-alpha-steroid 4-dehydrogenase C-terminal" evidence="18">
    <location>
        <begin position="160"/>
        <end position="310"/>
    </location>
</feature>
<evidence type="ECO:0000256" key="10">
    <source>
        <dbReference type="ARBA" id="ARBA00022989"/>
    </source>
</evidence>
<reference evidence="19 20" key="1">
    <citation type="journal article" date="2015" name="Mol. Plant Microbe Interact.">
        <title>Genome, transcriptome, and functional analyses of Penicillium expansum provide new insights into secondary metabolism and pathogenicity.</title>
        <authorList>
            <person name="Ballester A.R."/>
            <person name="Marcet-Houben M."/>
            <person name="Levin E."/>
            <person name="Sela N."/>
            <person name="Selma-Lazaro C."/>
            <person name="Carmona L."/>
            <person name="Wisniewski M."/>
            <person name="Droby S."/>
            <person name="Gonzalez-Candelas L."/>
            <person name="Gabaldon T."/>
        </authorList>
    </citation>
    <scope>NUCLEOTIDE SEQUENCE [LARGE SCALE GENOMIC DNA]</scope>
    <source>
        <strain evidence="19 20">PHI-1</strain>
    </source>
</reference>
<evidence type="ECO:0000256" key="7">
    <source>
        <dbReference type="ARBA" id="ARBA00022824"/>
    </source>
</evidence>
<organism evidence="19 20">
    <name type="scientific">Penicillium italicum</name>
    <name type="common">Blue mold</name>
    <dbReference type="NCBI Taxonomy" id="40296"/>
    <lineage>
        <taxon>Eukaryota</taxon>
        <taxon>Fungi</taxon>
        <taxon>Dikarya</taxon>
        <taxon>Ascomycota</taxon>
        <taxon>Pezizomycotina</taxon>
        <taxon>Eurotiomycetes</taxon>
        <taxon>Eurotiomycetidae</taxon>
        <taxon>Eurotiales</taxon>
        <taxon>Aspergillaceae</taxon>
        <taxon>Penicillium</taxon>
    </lineage>
</organism>
<evidence type="ECO:0000256" key="17">
    <source>
        <dbReference type="SAM" id="Phobius"/>
    </source>
</evidence>
<evidence type="ECO:0000256" key="15">
    <source>
        <dbReference type="ARBA" id="ARBA00051495"/>
    </source>
</evidence>
<evidence type="ECO:0000256" key="14">
    <source>
        <dbReference type="ARBA" id="ARBA00023160"/>
    </source>
</evidence>
<comment type="function">
    <text evidence="16">Catalyzes the last of the four reactions of the long-chain fatty acids elongation cycle. This endoplasmic reticulum-bound enzymatic process, allows the addition of 2 carbons to the chain of long- and very long-chain fatty acids/VLCFAs per cycle. This enzyme reduces the trans-2,3-enoyl-CoA fatty acid intermediate to an acyl-CoA that can be further elongated by entering a new cycle of elongation. Thereby, it participates in the production of VLCFAs of different chain lengths that are involved in multiple biological processes as precursors of membrane lipids and lipid mediators.</text>
</comment>
<dbReference type="Gene3D" id="1.20.120.1630">
    <property type="match status" value="1"/>
</dbReference>
<keyword evidence="13 17" id="KW-0472">Membrane</keyword>
<evidence type="ECO:0000256" key="3">
    <source>
        <dbReference type="ARBA" id="ARBA00007742"/>
    </source>
</evidence>
<keyword evidence="10 17" id="KW-1133">Transmembrane helix</keyword>